<reference evidence="2 3" key="1">
    <citation type="submission" date="2020-06" db="EMBL/GenBank/DDBJ databases">
        <title>NJ-3-1, isolated from saline soil.</title>
        <authorList>
            <person name="Cui H.L."/>
            <person name="Shi X."/>
        </authorList>
    </citation>
    <scope>NUCLEOTIDE SEQUENCE [LARGE SCALE GENOMIC DNA]</scope>
    <source>
        <strain evidence="2 3">NJ-3-1</strain>
    </source>
</reference>
<dbReference type="GeneID" id="56035860"/>
<dbReference type="Gene3D" id="3.40.190.150">
    <property type="entry name" value="Bordetella uptake gene, domain 1"/>
    <property type="match status" value="1"/>
</dbReference>
<dbReference type="PANTHER" id="PTHR42928">
    <property type="entry name" value="TRICARBOXYLATE-BINDING PROTEIN"/>
    <property type="match status" value="1"/>
</dbReference>
<dbReference type="PANTHER" id="PTHR42928:SF5">
    <property type="entry name" value="BLR1237 PROTEIN"/>
    <property type="match status" value="1"/>
</dbReference>
<dbReference type="Gene3D" id="3.40.190.10">
    <property type="entry name" value="Periplasmic binding protein-like II"/>
    <property type="match status" value="1"/>
</dbReference>
<evidence type="ECO:0000313" key="2">
    <source>
        <dbReference type="EMBL" id="QLG60290.1"/>
    </source>
</evidence>
<dbReference type="Pfam" id="PF03401">
    <property type="entry name" value="TctC"/>
    <property type="match status" value="1"/>
</dbReference>
<dbReference type="InterPro" id="IPR042100">
    <property type="entry name" value="Bug_dom1"/>
</dbReference>
<name>A0A7D5L8A2_9EURY</name>
<feature type="region of interest" description="Disordered" evidence="1">
    <location>
        <begin position="39"/>
        <end position="58"/>
    </location>
</feature>
<feature type="compositionally biased region" description="Gly residues" evidence="1">
    <location>
        <begin position="39"/>
        <end position="54"/>
    </location>
</feature>
<dbReference type="RefSeq" id="WP_179266876.1">
    <property type="nucleotide sequence ID" value="NZ_CP058579.1"/>
</dbReference>
<organism evidence="2 3">
    <name type="scientific">Halorarum salinum</name>
    <dbReference type="NCBI Taxonomy" id="2743089"/>
    <lineage>
        <taxon>Archaea</taxon>
        <taxon>Methanobacteriati</taxon>
        <taxon>Methanobacteriota</taxon>
        <taxon>Stenosarchaea group</taxon>
        <taxon>Halobacteria</taxon>
        <taxon>Halobacteriales</taxon>
        <taxon>Haloferacaceae</taxon>
        <taxon>Halorarum</taxon>
    </lineage>
</organism>
<proteinExistence type="predicted"/>
<evidence type="ECO:0000313" key="3">
    <source>
        <dbReference type="Proteomes" id="UP000509626"/>
    </source>
</evidence>
<dbReference type="OrthoDB" id="340746at2157"/>
<evidence type="ECO:0000256" key="1">
    <source>
        <dbReference type="SAM" id="MobiDB-lite"/>
    </source>
</evidence>
<evidence type="ECO:0008006" key="4">
    <source>
        <dbReference type="Google" id="ProtNLM"/>
    </source>
</evidence>
<dbReference type="InterPro" id="IPR005064">
    <property type="entry name" value="BUG"/>
</dbReference>
<dbReference type="EMBL" id="CP058579">
    <property type="protein sequence ID" value="QLG60290.1"/>
    <property type="molecule type" value="Genomic_DNA"/>
</dbReference>
<accession>A0A7D5L8A2</accession>
<dbReference type="Proteomes" id="UP000509626">
    <property type="component" value="Chromosome"/>
</dbReference>
<sequence>MVLDDSSKLVNRRRFVKYTGGSSIAALAGCLGGGGDDNGDGNGDGNGGGNGGGDDFPSDTFNTIVPYAEGGGSDAYARHFTAELADITGTDYQVENLPGAGATRGMTVLHDRPANGYHMGLASPPASGLMTYLLEPDRLDWDYSDFSGLAVVGRSTTIVTANPDLGIEDYEDLAERVRSGEFTTTGGPGLGGIEHVAYVFMKENHDMPIEDFVAYDGCGPTQQAVASGEIPFGICSEPSAQPFIESGDVEPIADITTSGGLISDIPSVADFGYADMDSFGYPTRCLLGPPGVPEERREALSQAFKEATETESTQQWEEETGNAVLWGDHEEAEQAWKGAIESIPEEVNLDAVREDMQE</sequence>
<dbReference type="AlphaFoldDB" id="A0A7D5L8A2"/>
<keyword evidence="3" id="KW-1185">Reference proteome</keyword>
<protein>
    <recommendedName>
        <fullName evidence="4">Tripartite tricarboxylate transporter substrate binding protein</fullName>
    </recommendedName>
</protein>
<gene>
    <name evidence="2" type="ORF">HUG12_00335</name>
</gene>
<dbReference type="KEGG" id="halu:HUG12_00335"/>